<feature type="compositionally biased region" description="Low complexity" evidence="1">
    <location>
        <begin position="68"/>
        <end position="78"/>
    </location>
</feature>
<name>A0ABV0P3D6_9TELE</name>
<keyword evidence="3" id="KW-1185">Reference proteome</keyword>
<protein>
    <submittedName>
        <fullName evidence="2">Uncharacterized protein</fullName>
    </submittedName>
</protein>
<accession>A0ABV0P3D6</accession>
<comment type="caution">
    <text evidence="2">The sequence shown here is derived from an EMBL/GenBank/DDBJ whole genome shotgun (WGS) entry which is preliminary data.</text>
</comment>
<reference evidence="2 3" key="1">
    <citation type="submission" date="2021-06" db="EMBL/GenBank/DDBJ databases">
        <authorList>
            <person name="Palmer J.M."/>
        </authorList>
    </citation>
    <scope>NUCLEOTIDE SEQUENCE [LARGE SCALE GENOMIC DNA]</scope>
    <source>
        <strain evidence="2 3">GA_2019</strain>
        <tissue evidence="2">Muscle</tissue>
    </source>
</reference>
<sequence>MPLKTRPSAKWELFSSGCCRLYLEQVRRQHVVSVSVIEGQSRGEAGHWDAVLDANADRSAPRLLQTEAAPSDDAASSPHQGDGAVVERPAELSGCLPQQHEALSVRNDLGGIESLEKQKQSLFNSRRCYTGV</sequence>
<proteinExistence type="predicted"/>
<organism evidence="2 3">
    <name type="scientific">Goodea atripinnis</name>
    <dbReference type="NCBI Taxonomy" id="208336"/>
    <lineage>
        <taxon>Eukaryota</taxon>
        <taxon>Metazoa</taxon>
        <taxon>Chordata</taxon>
        <taxon>Craniata</taxon>
        <taxon>Vertebrata</taxon>
        <taxon>Euteleostomi</taxon>
        <taxon>Actinopterygii</taxon>
        <taxon>Neopterygii</taxon>
        <taxon>Teleostei</taxon>
        <taxon>Neoteleostei</taxon>
        <taxon>Acanthomorphata</taxon>
        <taxon>Ovalentaria</taxon>
        <taxon>Atherinomorphae</taxon>
        <taxon>Cyprinodontiformes</taxon>
        <taxon>Goodeidae</taxon>
        <taxon>Goodea</taxon>
    </lineage>
</organism>
<feature type="region of interest" description="Disordered" evidence="1">
    <location>
        <begin position="66"/>
        <end position="91"/>
    </location>
</feature>
<gene>
    <name evidence="2" type="ORF">GOODEAATRI_010827</name>
</gene>
<dbReference type="Proteomes" id="UP001476798">
    <property type="component" value="Unassembled WGS sequence"/>
</dbReference>
<evidence type="ECO:0000313" key="3">
    <source>
        <dbReference type="Proteomes" id="UP001476798"/>
    </source>
</evidence>
<evidence type="ECO:0000256" key="1">
    <source>
        <dbReference type="SAM" id="MobiDB-lite"/>
    </source>
</evidence>
<dbReference type="EMBL" id="JAHRIO010060617">
    <property type="protein sequence ID" value="MEQ2178135.1"/>
    <property type="molecule type" value="Genomic_DNA"/>
</dbReference>
<evidence type="ECO:0000313" key="2">
    <source>
        <dbReference type="EMBL" id="MEQ2178135.1"/>
    </source>
</evidence>